<reference evidence="1 2" key="1">
    <citation type="submission" date="2018-11" db="EMBL/GenBank/DDBJ databases">
        <authorList>
            <consortium name="Pathogen Informatics"/>
        </authorList>
    </citation>
    <scope>NUCLEOTIDE SEQUENCE [LARGE SCALE GENOMIC DNA]</scope>
</reference>
<gene>
    <name evidence="1" type="ORF">DILT_LOCUS11739</name>
</gene>
<sequence length="98" mass="10779">MLERYPAFQRVSAMGIRRMLSEVNRASPAQALSLVVFVLSPDETDAASRSLQSDGVLQHMTVNQADMTMLVAVVIADKSCDYWLPVAMLPLVVKKRAA</sequence>
<dbReference type="Proteomes" id="UP000281553">
    <property type="component" value="Unassembled WGS sequence"/>
</dbReference>
<evidence type="ECO:0000313" key="1">
    <source>
        <dbReference type="EMBL" id="VDN15908.1"/>
    </source>
</evidence>
<dbReference type="EMBL" id="UYRU01064029">
    <property type="protein sequence ID" value="VDN15908.1"/>
    <property type="molecule type" value="Genomic_DNA"/>
</dbReference>
<accession>A0A3P7M0M6</accession>
<name>A0A3P7M0M6_DIBLA</name>
<dbReference type="AlphaFoldDB" id="A0A3P7M0M6"/>
<keyword evidence="2" id="KW-1185">Reference proteome</keyword>
<organism evidence="1 2">
    <name type="scientific">Dibothriocephalus latus</name>
    <name type="common">Fish tapeworm</name>
    <name type="synonym">Diphyllobothrium latum</name>
    <dbReference type="NCBI Taxonomy" id="60516"/>
    <lineage>
        <taxon>Eukaryota</taxon>
        <taxon>Metazoa</taxon>
        <taxon>Spiralia</taxon>
        <taxon>Lophotrochozoa</taxon>
        <taxon>Platyhelminthes</taxon>
        <taxon>Cestoda</taxon>
        <taxon>Eucestoda</taxon>
        <taxon>Diphyllobothriidea</taxon>
        <taxon>Diphyllobothriidae</taxon>
        <taxon>Dibothriocephalus</taxon>
    </lineage>
</organism>
<proteinExistence type="predicted"/>
<protein>
    <submittedName>
        <fullName evidence="1">Uncharacterized protein</fullName>
    </submittedName>
</protein>
<evidence type="ECO:0000313" key="2">
    <source>
        <dbReference type="Proteomes" id="UP000281553"/>
    </source>
</evidence>